<dbReference type="Pfam" id="PF18913">
    <property type="entry name" value="FBPase_C"/>
    <property type="match status" value="1"/>
</dbReference>
<dbReference type="HAMAP" id="MF_01855">
    <property type="entry name" value="FBPase_class1"/>
    <property type="match status" value="1"/>
</dbReference>
<keyword evidence="14" id="KW-1185">Reference proteome</keyword>
<name>F5RDK4_METUF</name>
<dbReference type="InterPro" id="IPR033391">
    <property type="entry name" value="FBPase_N"/>
</dbReference>
<dbReference type="RefSeq" id="WP_008061897.1">
    <property type="nucleotide sequence ID" value="NZ_AFHG01000052.1"/>
</dbReference>
<dbReference type="Gene3D" id="3.30.540.10">
    <property type="entry name" value="Fructose-1,6-Bisphosphatase, subunit A, domain 1"/>
    <property type="match status" value="1"/>
</dbReference>
<gene>
    <name evidence="9" type="primary">fbp</name>
    <name evidence="13" type="ORF">METUNv1_02371</name>
</gene>
<dbReference type="PRINTS" id="PR00115">
    <property type="entry name" value="F16BPHPHTASE"/>
</dbReference>
<evidence type="ECO:0000256" key="7">
    <source>
        <dbReference type="ARBA" id="ARBA00023277"/>
    </source>
</evidence>
<comment type="caution">
    <text evidence="9">Lacks conserved residue(s) required for the propagation of feature annotation.</text>
</comment>
<keyword evidence="3 9" id="KW-0963">Cytoplasm</keyword>
<feature type="binding site" evidence="9">
    <location>
        <position position="288"/>
    </location>
    <ligand>
        <name>Mg(2+)</name>
        <dbReference type="ChEBI" id="CHEBI:18420"/>
        <label>2</label>
    </ligand>
</feature>
<feature type="domain" description="Fructose-1-6-bisphosphatase class 1 C-terminal" evidence="12">
    <location>
        <begin position="206"/>
        <end position="339"/>
    </location>
</feature>
<dbReference type="GO" id="GO:0006000">
    <property type="term" value="P:fructose metabolic process"/>
    <property type="evidence" value="ECO:0007669"/>
    <property type="project" value="TreeGrafter"/>
</dbReference>
<reference evidence="13 14" key="1">
    <citation type="journal article" date="2011" name="J. Bacteriol.">
        <title>Genome sequence of Methyloversatilis universalis FAM5T, a methylotrophic representative of the order Rhodocyclales.</title>
        <authorList>
            <person name="Kittichotirat W."/>
            <person name="Good N.M."/>
            <person name="Hall R."/>
            <person name="Bringel F."/>
            <person name="Lajus A."/>
            <person name="Medigue C."/>
            <person name="Smalley N.E."/>
            <person name="Beck D."/>
            <person name="Bumgarner R."/>
            <person name="Vuilleumier S."/>
            <person name="Kalyuzhnaya M.G."/>
        </authorList>
    </citation>
    <scope>NUCLEOTIDE SEQUENCE [LARGE SCALE GENOMIC DNA]</scope>
    <source>
        <strain evidence="14">ATCC BAA-1314 / JCM 13912 / FAM5</strain>
    </source>
</reference>
<evidence type="ECO:0000256" key="8">
    <source>
        <dbReference type="ARBA" id="ARBA00024331"/>
    </source>
</evidence>
<comment type="caution">
    <text evidence="13">The sequence shown here is derived from an EMBL/GenBank/DDBJ whole genome shotgun (WGS) entry which is preliminary data.</text>
</comment>
<comment type="cofactor">
    <cofactor evidence="9">
        <name>Mg(2+)</name>
        <dbReference type="ChEBI" id="CHEBI:18420"/>
    </cofactor>
    <text evidence="9">Binds 2 magnesium ions per subunit.</text>
</comment>
<evidence type="ECO:0000313" key="13">
    <source>
        <dbReference type="EMBL" id="EGK70985.1"/>
    </source>
</evidence>
<dbReference type="PIRSF" id="PIRSF000904">
    <property type="entry name" value="FBPtase_SBPase"/>
    <property type="match status" value="1"/>
</dbReference>
<accession>F5RDK4</accession>
<feature type="binding site" evidence="9">
    <location>
        <position position="216"/>
    </location>
    <ligand>
        <name>substrate</name>
    </ligand>
</feature>
<dbReference type="GO" id="GO:0030388">
    <property type="term" value="P:fructose 1,6-bisphosphate metabolic process"/>
    <property type="evidence" value="ECO:0007669"/>
    <property type="project" value="TreeGrafter"/>
</dbReference>
<evidence type="ECO:0000256" key="6">
    <source>
        <dbReference type="ARBA" id="ARBA00022842"/>
    </source>
</evidence>
<dbReference type="GO" id="GO:0000287">
    <property type="term" value="F:magnesium ion binding"/>
    <property type="evidence" value="ECO:0007669"/>
    <property type="project" value="UniProtKB-UniRule"/>
</dbReference>
<comment type="similarity">
    <text evidence="2 9 10">Belongs to the FBPase class 1 family.</text>
</comment>
<dbReference type="PANTHER" id="PTHR11556">
    <property type="entry name" value="FRUCTOSE-1,6-BISPHOSPHATASE-RELATED"/>
    <property type="match status" value="1"/>
</dbReference>
<comment type="catalytic activity">
    <reaction evidence="1 9">
        <text>beta-D-fructose 1,6-bisphosphate + H2O = beta-D-fructose 6-phosphate + phosphate</text>
        <dbReference type="Rhea" id="RHEA:11064"/>
        <dbReference type="ChEBI" id="CHEBI:15377"/>
        <dbReference type="ChEBI" id="CHEBI:32966"/>
        <dbReference type="ChEBI" id="CHEBI:43474"/>
        <dbReference type="ChEBI" id="CHEBI:57634"/>
        <dbReference type="EC" id="3.1.3.11"/>
    </reaction>
</comment>
<protein>
    <recommendedName>
        <fullName evidence="9">Fructose-1,6-bisphosphatase class 1</fullName>
        <shortName evidence="9">FBPase class 1</shortName>
        <ecNumber evidence="9">3.1.3.11</ecNumber>
    </recommendedName>
    <alternativeName>
        <fullName evidence="9">D-fructose-1,6-bisphosphate 1-phosphohydrolase class 1</fullName>
    </alternativeName>
</protein>
<dbReference type="EMBL" id="AFHG01000052">
    <property type="protein sequence ID" value="EGK70985.1"/>
    <property type="molecule type" value="Genomic_DNA"/>
</dbReference>
<dbReference type="CDD" id="cd00354">
    <property type="entry name" value="FBPase"/>
    <property type="match status" value="1"/>
</dbReference>
<evidence type="ECO:0000256" key="10">
    <source>
        <dbReference type="RuleBase" id="RU000508"/>
    </source>
</evidence>
<dbReference type="Pfam" id="PF00316">
    <property type="entry name" value="FBPase"/>
    <property type="match status" value="1"/>
</dbReference>
<dbReference type="InterPro" id="IPR028343">
    <property type="entry name" value="FBPtase"/>
</dbReference>
<dbReference type="AlphaFoldDB" id="F5RDK4"/>
<evidence type="ECO:0000256" key="9">
    <source>
        <dbReference type="HAMAP-Rule" id="MF_01855"/>
    </source>
</evidence>
<feature type="binding site" evidence="9">
    <location>
        <position position="99"/>
    </location>
    <ligand>
        <name>Mg(2+)</name>
        <dbReference type="ChEBI" id="CHEBI:18420"/>
        <label>1</label>
    </ligand>
</feature>
<evidence type="ECO:0000313" key="14">
    <source>
        <dbReference type="Proteomes" id="UP000005019"/>
    </source>
</evidence>
<evidence type="ECO:0000256" key="5">
    <source>
        <dbReference type="ARBA" id="ARBA00022801"/>
    </source>
</evidence>
<evidence type="ECO:0000259" key="12">
    <source>
        <dbReference type="Pfam" id="PF18913"/>
    </source>
</evidence>
<dbReference type="PANTHER" id="PTHR11556:SF35">
    <property type="entry name" value="SEDOHEPTULOSE-1,7-BISPHOSPHATASE, CHLOROPLASTIC"/>
    <property type="match status" value="1"/>
</dbReference>
<feature type="binding site" evidence="9">
    <location>
        <position position="123"/>
    </location>
    <ligand>
        <name>Mg(2+)</name>
        <dbReference type="ChEBI" id="CHEBI:18420"/>
        <label>1</label>
    </ligand>
</feature>
<dbReference type="InterPro" id="IPR000146">
    <property type="entry name" value="FBPase_class-1"/>
</dbReference>
<dbReference type="FunFam" id="3.40.190.80:FF:000011">
    <property type="entry name" value="Fructose-1,6-bisphosphatase class 1"/>
    <property type="match status" value="1"/>
</dbReference>
<dbReference type="Proteomes" id="UP000005019">
    <property type="component" value="Unassembled WGS sequence"/>
</dbReference>
<proteinExistence type="inferred from homology"/>
<feature type="binding site" evidence="9">
    <location>
        <position position="124"/>
    </location>
    <ligand>
        <name>Mg(2+)</name>
        <dbReference type="ChEBI" id="CHEBI:18420"/>
        <label>2</label>
    </ligand>
</feature>
<dbReference type="STRING" id="1000565.METUNv1_02371"/>
<dbReference type="OrthoDB" id="9806756at2"/>
<feature type="binding site" evidence="9">
    <location>
        <position position="121"/>
    </location>
    <ligand>
        <name>Mg(2+)</name>
        <dbReference type="ChEBI" id="CHEBI:18420"/>
        <label>2</label>
    </ligand>
</feature>
<keyword evidence="7 9" id="KW-0119">Carbohydrate metabolism</keyword>
<feature type="binding site" evidence="9">
    <location>
        <position position="121"/>
    </location>
    <ligand>
        <name>Mg(2+)</name>
        <dbReference type="ChEBI" id="CHEBI:18420"/>
        <label>1</label>
    </ligand>
</feature>
<dbReference type="GO" id="GO:0006094">
    <property type="term" value="P:gluconeogenesis"/>
    <property type="evidence" value="ECO:0007669"/>
    <property type="project" value="UniProtKB-UniRule"/>
</dbReference>
<keyword evidence="4 9" id="KW-0479">Metal-binding</keyword>
<evidence type="ECO:0000256" key="3">
    <source>
        <dbReference type="ARBA" id="ARBA00022490"/>
    </source>
</evidence>
<dbReference type="eggNOG" id="COG0158">
    <property type="taxonomic scope" value="Bacteria"/>
</dbReference>
<dbReference type="SUPFAM" id="SSF56655">
    <property type="entry name" value="Carbohydrate phosphatase"/>
    <property type="match status" value="1"/>
</dbReference>
<evidence type="ECO:0000256" key="1">
    <source>
        <dbReference type="ARBA" id="ARBA00001273"/>
    </source>
</evidence>
<dbReference type="InterPro" id="IPR044015">
    <property type="entry name" value="FBPase_C_dom"/>
</dbReference>
<comment type="subunit">
    <text evidence="9">Homotetramer.</text>
</comment>
<evidence type="ECO:0000256" key="2">
    <source>
        <dbReference type="ARBA" id="ARBA00010941"/>
    </source>
</evidence>
<feature type="domain" description="Fructose-1-6-bisphosphatase class I N-terminal" evidence="11">
    <location>
        <begin position="6"/>
        <end position="202"/>
    </location>
</feature>
<dbReference type="GO" id="GO:0005986">
    <property type="term" value="P:sucrose biosynthetic process"/>
    <property type="evidence" value="ECO:0007669"/>
    <property type="project" value="TreeGrafter"/>
</dbReference>
<dbReference type="GO" id="GO:0042132">
    <property type="term" value="F:fructose 1,6-bisphosphate 1-phosphatase activity"/>
    <property type="evidence" value="ECO:0007669"/>
    <property type="project" value="UniProtKB-UniRule"/>
</dbReference>
<keyword evidence="5 9" id="KW-0378">Hydrolase</keyword>
<keyword evidence="6 9" id="KW-0460">Magnesium</keyword>
<dbReference type="EC" id="3.1.3.11" evidence="9"/>
<dbReference type="GO" id="GO:0005829">
    <property type="term" value="C:cytosol"/>
    <property type="evidence" value="ECO:0007669"/>
    <property type="project" value="TreeGrafter"/>
</dbReference>
<dbReference type="PIRSF" id="PIRSF500210">
    <property type="entry name" value="FBPtase"/>
    <property type="match status" value="1"/>
</dbReference>
<dbReference type="GO" id="GO:0006002">
    <property type="term" value="P:fructose 6-phosphate metabolic process"/>
    <property type="evidence" value="ECO:0007669"/>
    <property type="project" value="TreeGrafter"/>
</dbReference>
<sequence>MSEGRKTLTRYTIEAQQRHPQASGIFSSLLNAVATAVKIISNHVNKGALVGSLGSFEAVGSGAAINLSGRVVQKLDAIANEAMQRECEWGGHLAALAPEGLDGFIPTPDEPPRGKYLLLFDALDCSNNIDVNLTVGSLFSVLHAPNPGAEPQLSDFLQPGTEQVCAGFALYGPSTMLVLTTGEGVDGFTLDRDIGAFILTHPQMKIPAHTSEFAINASKSRFWEPPVKRYVEECLAGQTGPRGEDFNMRWIASLVAETFRVLTRGGVIMYPEDTMQPPSPGRISLMYEANPIAFLIEQAGGAATNGRQRILELTPRSLQSRTPLIFGSREEVRRIVQYHHESDQGLDREYTSPLFNSRGLFSAF</sequence>
<comment type="subcellular location">
    <subcellularLocation>
        <location evidence="9">Cytoplasm</location>
    </subcellularLocation>
</comment>
<evidence type="ECO:0000256" key="4">
    <source>
        <dbReference type="ARBA" id="ARBA00022723"/>
    </source>
</evidence>
<comment type="pathway">
    <text evidence="8">Carbohydrate biosynthesis.</text>
</comment>
<dbReference type="Gene3D" id="3.40.190.80">
    <property type="match status" value="1"/>
</dbReference>
<organism evidence="13 14">
    <name type="scientific">Methyloversatilis universalis (strain ATCC BAA-1314 / DSM 25237 / JCM 13912 / CCUG 52030 / FAM5)</name>
    <dbReference type="NCBI Taxonomy" id="1000565"/>
    <lineage>
        <taxon>Bacteria</taxon>
        <taxon>Pseudomonadati</taxon>
        <taxon>Pseudomonadota</taxon>
        <taxon>Betaproteobacteria</taxon>
        <taxon>Nitrosomonadales</taxon>
        <taxon>Sterolibacteriaceae</taxon>
        <taxon>Methyloversatilis</taxon>
    </lineage>
</organism>
<dbReference type="NCBIfam" id="NF006779">
    <property type="entry name" value="PRK09293.1-3"/>
    <property type="match status" value="1"/>
</dbReference>
<evidence type="ECO:0000259" key="11">
    <source>
        <dbReference type="Pfam" id="PF00316"/>
    </source>
</evidence>